<evidence type="ECO:0000313" key="1">
    <source>
        <dbReference type="EMBL" id="MDN4613416.1"/>
    </source>
</evidence>
<protein>
    <recommendedName>
        <fullName evidence="3">Flagellar FliJ protein</fullName>
    </recommendedName>
</protein>
<reference evidence="1" key="1">
    <citation type="submission" date="2023-06" db="EMBL/GenBank/DDBJ databases">
        <title>MT1 and MT2 Draft Genomes of Novel Species.</title>
        <authorList>
            <person name="Venkateswaran K."/>
        </authorList>
    </citation>
    <scope>NUCLEOTIDE SEQUENCE</scope>
    <source>
        <strain evidence="1">F6_8S_P_1B</strain>
    </source>
</reference>
<proteinExistence type="predicted"/>
<name>A0ABT8K7K2_9MICO</name>
<keyword evidence="2" id="KW-1185">Reference proteome</keyword>
<dbReference type="Gene3D" id="1.10.287.1700">
    <property type="match status" value="1"/>
</dbReference>
<dbReference type="InterPro" id="IPR053716">
    <property type="entry name" value="Flag_assembly_chemotaxis_eff"/>
</dbReference>
<dbReference type="Proteomes" id="UP001174208">
    <property type="component" value="Unassembled WGS sequence"/>
</dbReference>
<accession>A0ABT8K7K2</accession>
<sequence>MARAFALSGLLRLRQIEKEHAASDLAAANAFRRAAADRQARAIAELHAVPADATDASTMFALAAARAASRSMLSDLTALSAQAEAQTAEAQAAFTEAKKRAVGLEKLEARHVAEVAAGDLLAEQAAVDEVATGAWLRERTAGRASGRASGGADS</sequence>
<comment type="caution">
    <text evidence="1">The sequence shown here is derived from an EMBL/GenBank/DDBJ whole genome shotgun (WGS) entry which is preliminary data.</text>
</comment>
<dbReference type="RefSeq" id="WP_301211625.1">
    <property type="nucleotide sequence ID" value="NZ_JAROCF010000001.1"/>
</dbReference>
<dbReference type="EMBL" id="JAROCF010000001">
    <property type="protein sequence ID" value="MDN4613416.1"/>
    <property type="molecule type" value="Genomic_DNA"/>
</dbReference>
<gene>
    <name evidence="1" type="ORF">P5G50_03020</name>
</gene>
<organism evidence="1 2">
    <name type="scientific">Leifsonia williamsii</name>
    <dbReference type="NCBI Taxonomy" id="3035919"/>
    <lineage>
        <taxon>Bacteria</taxon>
        <taxon>Bacillati</taxon>
        <taxon>Actinomycetota</taxon>
        <taxon>Actinomycetes</taxon>
        <taxon>Micrococcales</taxon>
        <taxon>Microbacteriaceae</taxon>
        <taxon>Leifsonia</taxon>
    </lineage>
</organism>
<evidence type="ECO:0008006" key="3">
    <source>
        <dbReference type="Google" id="ProtNLM"/>
    </source>
</evidence>
<evidence type="ECO:0000313" key="2">
    <source>
        <dbReference type="Proteomes" id="UP001174208"/>
    </source>
</evidence>